<evidence type="ECO:0000256" key="3">
    <source>
        <dbReference type="ARBA" id="ARBA00022989"/>
    </source>
</evidence>
<comment type="subcellular location">
    <subcellularLocation>
        <location evidence="1">Membrane</location>
        <topology evidence="1">Multi-pass membrane protein</topology>
    </subcellularLocation>
</comment>
<dbReference type="AlphaFoldDB" id="A0A3S3PZ74"/>
<keyword evidence="3 5" id="KW-1133">Transmembrane helix</keyword>
<evidence type="ECO:0000256" key="2">
    <source>
        <dbReference type="ARBA" id="ARBA00022692"/>
    </source>
</evidence>
<evidence type="ECO:0000256" key="5">
    <source>
        <dbReference type="SAM" id="Phobius"/>
    </source>
</evidence>
<organism evidence="8 9">
    <name type="scientific">Dinothrombium tinctorium</name>
    <dbReference type="NCBI Taxonomy" id="1965070"/>
    <lineage>
        <taxon>Eukaryota</taxon>
        <taxon>Metazoa</taxon>
        <taxon>Ecdysozoa</taxon>
        <taxon>Arthropoda</taxon>
        <taxon>Chelicerata</taxon>
        <taxon>Arachnida</taxon>
        <taxon>Acari</taxon>
        <taxon>Acariformes</taxon>
        <taxon>Trombidiformes</taxon>
        <taxon>Prostigmata</taxon>
        <taxon>Anystina</taxon>
        <taxon>Parasitengona</taxon>
        <taxon>Trombidioidea</taxon>
        <taxon>Trombidiidae</taxon>
        <taxon>Dinothrombium</taxon>
    </lineage>
</organism>
<evidence type="ECO:0000256" key="1">
    <source>
        <dbReference type="ARBA" id="ARBA00004141"/>
    </source>
</evidence>
<comment type="caution">
    <text evidence="8">The sequence shown here is derived from an EMBL/GenBank/DDBJ whole genome shotgun (WGS) entry which is preliminary data.</text>
</comment>
<dbReference type="PANTHER" id="PTHR10924">
    <property type="entry name" value="MAJOR FACILITATOR SUPERFAMILY PROTEIN-RELATED"/>
    <property type="match status" value="1"/>
</dbReference>
<feature type="transmembrane region" description="Helical" evidence="5">
    <location>
        <begin position="91"/>
        <end position="116"/>
    </location>
</feature>
<evidence type="ECO:0000313" key="7">
    <source>
        <dbReference type="EMBL" id="RWS00413.1"/>
    </source>
</evidence>
<feature type="transmembrane region" description="Helical" evidence="5">
    <location>
        <begin position="66"/>
        <end position="85"/>
    </location>
</feature>
<dbReference type="InterPro" id="IPR011701">
    <property type="entry name" value="MFS"/>
</dbReference>
<feature type="transmembrane region" description="Helical" evidence="5">
    <location>
        <begin position="309"/>
        <end position="329"/>
    </location>
</feature>
<dbReference type="PANTHER" id="PTHR10924:SF4">
    <property type="entry name" value="GH15861P"/>
    <property type="match status" value="1"/>
</dbReference>
<evidence type="ECO:0000313" key="9">
    <source>
        <dbReference type="Proteomes" id="UP000285301"/>
    </source>
</evidence>
<dbReference type="Gene3D" id="1.20.1250.20">
    <property type="entry name" value="MFS general substrate transporter like domains"/>
    <property type="match status" value="2"/>
</dbReference>
<keyword evidence="4 5" id="KW-0472">Membrane</keyword>
<dbReference type="GO" id="GO:0097037">
    <property type="term" value="P:heme export"/>
    <property type="evidence" value="ECO:0007669"/>
    <property type="project" value="TreeGrafter"/>
</dbReference>
<dbReference type="Pfam" id="PF07690">
    <property type="entry name" value="MFS_1"/>
    <property type="match status" value="1"/>
</dbReference>
<accession>A0A3S3PZ74</accession>
<feature type="transmembrane region" description="Helical" evidence="5">
    <location>
        <begin position="123"/>
        <end position="144"/>
    </location>
</feature>
<feature type="transmembrane region" description="Helical" evidence="5">
    <location>
        <begin position="164"/>
        <end position="184"/>
    </location>
</feature>
<reference evidence="8 9" key="1">
    <citation type="journal article" date="2018" name="Gigascience">
        <title>Genomes of trombidid mites reveal novel predicted allergens and laterally-transferred genes associated with secondary metabolism.</title>
        <authorList>
            <person name="Dong X."/>
            <person name="Chaisiri K."/>
            <person name="Xia D."/>
            <person name="Armstrong S.D."/>
            <person name="Fang Y."/>
            <person name="Donnelly M.J."/>
            <person name="Kadowaki T."/>
            <person name="McGarry J.W."/>
            <person name="Darby A.C."/>
            <person name="Makepeace B.L."/>
        </authorList>
    </citation>
    <scope>NUCLEOTIDE SEQUENCE [LARGE SCALE GENOMIC DNA]</scope>
    <source>
        <strain evidence="8">UoL-WK</strain>
    </source>
</reference>
<keyword evidence="2 5" id="KW-0812">Transmembrane</keyword>
<dbReference type="SUPFAM" id="SSF103473">
    <property type="entry name" value="MFS general substrate transporter"/>
    <property type="match status" value="1"/>
</dbReference>
<sequence>MFKSGREASNFYQHYEYTAISNVVSKYYNVGANWVNITAVIFYSSALIAFYPMLHCLQKYGLQTTTYLAFFVNAIGPCIKCFALRKSLYWLILFGQLFPALANISQPCLTTIFAANWFESEEVAFVISTNSISLALGSSIAFLSPTLFFGNVTNDEEMFNGLSFLSTTLALVTSILFVIAVLLIKEKPPTPPSMAEKNREDHLQNRSFRVLLKNRNFILLAIIFSLVTAVSQTLSVVLNQSIFLQFSHANHIVTIAGLLSLIPGIISSPLTGLICKRYKRYKRLHIIYSLLMIIFLGFYILSLNLKCKAWIYISVFFAGFFFSGIYVIVMDFVIEVTYPYPESVTKKCTDLRRTMRQLIY</sequence>
<feature type="transmembrane region" description="Helical" evidence="5">
    <location>
        <begin position="217"/>
        <end position="238"/>
    </location>
</feature>
<protein>
    <submittedName>
        <fullName evidence="8">MFS-type transporter-like protein</fullName>
    </submittedName>
</protein>
<dbReference type="GO" id="GO:0016020">
    <property type="term" value="C:membrane"/>
    <property type="evidence" value="ECO:0007669"/>
    <property type="project" value="UniProtKB-SubCell"/>
</dbReference>
<dbReference type="OrthoDB" id="422206at2759"/>
<evidence type="ECO:0000313" key="8">
    <source>
        <dbReference type="EMBL" id="RWS00521.1"/>
    </source>
</evidence>
<dbReference type="EMBL" id="NCKU01011741">
    <property type="protein sequence ID" value="RWS00330.1"/>
    <property type="molecule type" value="Genomic_DNA"/>
</dbReference>
<dbReference type="GO" id="GO:0015232">
    <property type="term" value="F:heme transmembrane transporter activity"/>
    <property type="evidence" value="ECO:0007669"/>
    <property type="project" value="TreeGrafter"/>
</dbReference>
<evidence type="ECO:0000256" key="4">
    <source>
        <dbReference type="ARBA" id="ARBA00023136"/>
    </source>
</evidence>
<feature type="transmembrane region" description="Helical" evidence="5">
    <location>
        <begin position="286"/>
        <end position="303"/>
    </location>
</feature>
<dbReference type="InterPro" id="IPR036259">
    <property type="entry name" value="MFS_trans_sf"/>
</dbReference>
<gene>
    <name evidence="8" type="ORF">B4U79_18661</name>
    <name evidence="7" type="ORF">B4U79_18674</name>
    <name evidence="6" type="ORF">B4U79_18685</name>
</gene>
<dbReference type="EMBL" id="NCKU01011193">
    <property type="protein sequence ID" value="RWS00521.1"/>
    <property type="molecule type" value="Genomic_DNA"/>
</dbReference>
<proteinExistence type="predicted"/>
<dbReference type="GO" id="GO:0020037">
    <property type="term" value="F:heme binding"/>
    <property type="evidence" value="ECO:0007669"/>
    <property type="project" value="TreeGrafter"/>
</dbReference>
<evidence type="ECO:0000313" key="6">
    <source>
        <dbReference type="EMBL" id="RWS00330.1"/>
    </source>
</evidence>
<dbReference type="EMBL" id="NCKU01011502">
    <property type="protein sequence ID" value="RWS00413.1"/>
    <property type="molecule type" value="Genomic_DNA"/>
</dbReference>
<dbReference type="Proteomes" id="UP000285301">
    <property type="component" value="Unassembled WGS sequence"/>
</dbReference>
<feature type="transmembrane region" description="Helical" evidence="5">
    <location>
        <begin position="34"/>
        <end position="54"/>
    </location>
</feature>
<feature type="transmembrane region" description="Helical" evidence="5">
    <location>
        <begin position="250"/>
        <end position="274"/>
    </location>
</feature>
<name>A0A3S3PZ74_9ACAR</name>
<dbReference type="InterPro" id="IPR049680">
    <property type="entry name" value="FLVCR1-2_SLC49-like"/>
</dbReference>
<keyword evidence="9" id="KW-1185">Reference proteome</keyword>
<reference evidence="8" key="2">
    <citation type="submission" date="2018-11" db="EMBL/GenBank/DDBJ databases">
        <title>Trombidioid mite genomics.</title>
        <authorList>
            <person name="Dong X."/>
        </authorList>
    </citation>
    <scope>NUCLEOTIDE SEQUENCE</scope>
    <source>
        <strain evidence="8">UoL-WK</strain>
    </source>
</reference>